<dbReference type="Proteomes" id="UP000814140">
    <property type="component" value="Unassembled WGS sequence"/>
</dbReference>
<evidence type="ECO:0000313" key="2">
    <source>
        <dbReference type="Proteomes" id="UP000814140"/>
    </source>
</evidence>
<sequence>MPSLEMTTSSRTPHDRALLVIPFAELVNSDCLQGLTAKYQYQQLSTGNPRFVLDLNTMRGMVQQRFYADGPDSDPVDASAISLDAEATGRPNPKSVPARCKAWSASTTLPDVPSATPAQTPIASSTTPPDGKGSTKRAREEDFQIVNGPSTASSSTPSTPSPKRAEPEWDGPPSEALQKRAEKVEKIQTDEDSTSLTELLKRDRQYSSPTENIC</sequence>
<organism evidence="1 2">
    <name type="scientific">Artomyces pyxidatus</name>
    <dbReference type="NCBI Taxonomy" id="48021"/>
    <lineage>
        <taxon>Eukaryota</taxon>
        <taxon>Fungi</taxon>
        <taxon>Dikarya</taxon>
        <taxon>Basidiomycota</taxon>
        <taxon>Agaricomycotina</taxon>
        <taxon>Agaricomycetes</taxon>
        <taxon>Russulales</taxon>
        <taxon>Auriscalpiaceae</taxon>
        <taxon>Artomyces</taxon>
    </lineage>
</organism>
<proteinExistence type="predicted"/>
<name>A0ACB8SDB5_9AGAM</name>
<reference evidence="1" key="1">
    <citation type="submission" date="2021-03" db="EMBL/GenBank/DDBJ databases">
        <authorList>
            <consortium name="DOE Joint Genome Institute"/>
            <person name="Ahrendt S."/>
            <person name="Looney B.P."/>
            <person name="Miyauchi S."/>
            <person name="Morin E."/>
            <person name="Drula E."/>
            <person name="Courty P.E."/>
            <person name="Chicoki N."/>
            <person name="Fauchery L."/>
            <person name="Kohler A."/>
            <person name="Kuo A."/>
            <person name="Labutti K."/>
            <person name="Pangilinan J."/>
            <person name="Lipzen A."/>
            <person name="Riley R."/>
            <person name="Andreopoulos W."/>
            <person name="He G."/>
            <person name="Johnson J."/>
            <person name="Barry K.W."/>
            <person name="Grigoriev I.V."/>
            <person name="Nagy L."/>
            <person name="Hibbett D."/>
            <person name="Henrissat B."/>
            <person name="Matheny P.B."/>
            <person name="Labbe J."/>
            <person name="Martin F."/>
        </authorList>
    </citation>
    <scope>NUCLEOTIDE SEQUENCE</scope>
    <source>
        <strain evidence="1">HHB10654</strain>
    </source>
</reference>
<accession>A0ACB8SDB5</accession>
<gene>
    <name evidence="1" type="ORF">BV25DRAFT_1948615</name>
</gene>
<keyword evidence="2" id="KW-1185">Reference proteome</keyword>
<dbReference type="EMBL" id="MU277439">
    <property type="protein sequence ID" value="KAI0054425.1"/>
    <property type="molecule type" value="Genomic_DNA"/>
</dbReference>
<comment type="caution">
    <text evidence="1">The sequence shown here is derived from an EMBL/GenBank/DDBJ whole genome shotgun (WGS) entry which is preliminary data.</text>
</comment>
<protein>
    <submittedName>
        <fullName evidence="1">Uncharacterized protein</fullName>
    </submittedName>
</protein>
<evidence type="ECO:0000313" key="1">
    <source>
        <dbReference type="EMBL" id="KAI0054425.1"/>
    </source>
</evidence>
<reference evidence="1" key="2">
    <citation type="journal article" date="2022" name="New Phytol.">
        <title>Evolutionary transition to the ectomycorrhizal habit in the genomes of a hyperdiverse lineage of mushroom-forming fungi.</title>
        <authorList>
            <person name="Looney B."/>
            <person name="Miyauchi S."/>
            <person name="Morin E."/>
            <person name="Drula E."/>
            <person name="Courty P.E."/>
            <person name="Kohler A."/>
            <person name="Kuo A."/>
            <person name="LaButti K."/>
            <person name="Pangilinan J."/>
            <person name="Lipzen A."/>
            <person name="Riley R."/>
            <person name="Andreopoulos W."/>
            <person name="He G."/>
            <person name="Johnson J."/>
            <person name="Nolan M."/>
            <person name="Tritt A."/>
            <person name="Barry K.W."/>
            <person name="Grigoriev I.V."/>
            <person name="Nagy L.G."/>
            <person name="Hibbett D."/>
            <person name="Henrissat B."/>
            <person name="Matheny P.B."/>
            <person name="Labbe J."/>
            <person name="Martin F.M."/>
        </authorList>
    </citation>
    <scope>NUCLEOTIDE SEQUENCE</scope>
    <source>
        <strain evidence="1">HHB10654</strain>
    </source>
</reference>